<name>A0A9P3G782_9APHY</name>
<dbReference type="EMBL" id="BPQB01000011">
    <property type="protein sequence ID" value="GJE89099.1"/>
    <property type="molecule type" value="Genomic_DNA"/>
</dbReference>
<comment type="caution">
    <text evidence="2">The sequence shown here is derived from an EMBL/GenBank/DDBJ whole genome shotgun (WGS) entry which is preliminary data.</text>
</comment>
<dbReference type="AlphaFoldDB" id="A0A9P3G782"/>
<evidence type="ECO:0000313" key="3">
    <source>
        <dbReference type="Proteomes" id="UP000703269"/>
    </source>
</evidence>
<keyword evidence="3" id="KW-1185">Reference proteome</keyword>
<evidence type="ECO:0000256" key="1">
    <source>
        <dbReference type="SAM" id="MobiDB-lite"/>
    </source>
</evidence>
<feature type="region of interest" description="Disordered" evidence="1">
    <location>
        <begin position="1"/>
        <end position="26"/>
    </location>
</feature>
<protein>
    <submittedName>
        <fullName evidence="2">Uncharacterized protein</fullName>
    </submittedName>
</protein>
<evidence type="ECO:0000313" key="2">
    <source>
        <dbReference type="EMBL" id="GJE89099.1"/>
    </source>
</evidence>
<dbReference type="Proteomes" id="UP000703269">
    <property type="component" value="Unassembled WGS sequence"/>
</dbReference>
<sequence length="85" mass="9249">MSFFSAARFSQAPGSPAEPRNKISAPLIQTESDDYTNIMPRSREEPEDARVISFEASEGASTKRSNTLVSLLGEIAFQANLLSRG</sequence>
<proteinExistence type="predicted"/>
<accession>A0A9P3G782</accession>
<organism evidence="2 3">
    <name type="scientific">Phanerochaete sordida</name>
    <dbReference type="NCBI Taxonomy" id="48140"/>
    <lineage>
        <taxon>Eukaryota</taxon>
        <taxon>Fungi</taxon>
        <taxon>Dikarya</taxon>
        <taxon>Basidiomycota</taxon>
        <taxon>Agaricomycotina</taxon>
        <taxon>Agaricomycetes</taxon>
        <taxon>Polyporales</taxon>
        <taxon>Phanerochaetaceae</taxon>
        <taxon>Phanerochaete</taxon>
    </lineage>
</organism>
<reference evidence="2 3" key="1">
    <citation type="submission" date="2021-08" db="EMBL/GenBank/DDBJ databases">
        <title>Draft Genome Sequence of Phanerochaete sordida strain YK-624.</title>
        <authorList>
            <person name="Mori T."/>
            <person name="Dohra H."/>
            <person name="Suzuki T."/>
            <person name="Kawagishi H."/>
            <person name="Hirai H."/>
        </authorList>
    </citation>
    <scope>NUCLEOTIDE SEQUENCE [LARGE SCALE GENOMIC DNA]</scope>
    <source>
        <strain evidence="2 3">YK-624</strain>
    </source>
</reference>
<gene>
    <name evidence="2" type="ORF">PsYK624_051910</name>
</gene>